<keyword evidence="4" id="KW-0378">Hydrolase</keyword>
<evidence type="ECO:0000256" key="5">
    <source>
        <dbReference type="PIRSR" id="PIRSR600760-2"/>
    </source>
</evidence>
<reference evidence="6" key="1">
    <citation type="journal article" date="2020" name="Int. J. Syst. Evol. Microbiol.">
        <title>Aquipluma nitroreducens gen. nov. sp. nov., a novel facultatively anaerobic bacterium isolated from a freshwater lake.</title>
        <authorList>
            <person name="Watanabe M."/>
            <person name="Kojima H."/>
            <person name="Fukui M."/>
        </authorList>
    </citation>
    <scope>NUCLEOTIDE SEQUENCE</scope>
    <source>
        <strain evidence="6">MeG22</strain>
    </source>
</reference>
<dbReference type="GO" id="GO:0000103">
    <property type="term" value="P:sulfate assimilation"/>
    <property type="evidence" value="ECO:0007669"/>
    <property type="project" value="TreeGrafter"/>
</dbReference>
<dbReference type="GO" id="GO:0000287">
    <property type="term" value="F:magnesium ion binding"/>
    <property type="evidence" value="ECO:0007669"/>
    <property type="project" value="UniProtKB-UniRule"/>
</dbReference>
<dbReference type="Pfam" id="PF00459">
    <property type="entry name" value="Inositol_P"/>
    <property type="match status" value="1"/>
</dbReference>
<feature type="binding site" evidence="4">
    <location>
        <position position="89"/>
    </location>
    <ligand>
        <name>Mg(2+)</name>
        <dbReference type="ChEBI" id="CHEBI:18420"/>
        <label>2</label>
    </ligand>
</feature>
<feature type="binding site" evidence="4">
    <location>
        <position position="66"/>
    </location>
    <ligand>
        <name>Mg(2+)</name>
        <dbReference type="ChEBI" id="CHEBI:18420"/>
        <label>1</label>
    </ligand>
</feature>
<sequence>MEVIKLIDKAINAALLAGIKIREVYSLADFEVQVKDDQTPVTLADQYAHDEILKALESTHLPVLSEEGIHLSFQERKNWDFFWLVDPLDGTKEFIKRNDEFTVNIALIRNNEPVAGVIYAPVTGELYVGIQGIGAFKLFNPAENCNFQIVQLSGIKLPEKAKRNEFAVVVSRSHMNQETKEYIENLKSKHESIRLINKGSSLKICMVAEGTADVYPKIGKTMEWDTAAGHAIVKAAGKNIFLQDLKTELTYNKEDLQNPNFIVK</sequence>
<evidence type="ECO:0000313" key="7">
    <source>
        <dbReference type="Proteomes" id="UP001193389"/>
    </source>
</evidence>
<keyword evidence="3 4" id="KW-0460">Magnesium</keyword>
<comment type="cofactor">
    <cofactor evidence="4 5">
        <name>Mg(2+)</name>
        <dbReference type="ChEBI" id="CHEBI:18420"/>
    </cofactor>
</comment>
<feature type="binding site" evidence="5">
    <location>
        <position position="225"/>
    </location>
    <ligand>
        <name>Mg(2+)</name>
        <dbReference type="ChEBI" id="CHEBI:18420"/>
        <label>1</label>
        <note>catalytic</note>
    </ligand>
</feature>
<dbReference type="PANTHER" id="PTHR43028">
    <property type="entry name" value="3'(2'),5'-BISPHOSPHATE NUCLEOTIDASE 1"/>
    <property type="match status" value="1"/>
</dbReference>
<feature type="binding site" evidence="4">
    <location>
        <position position="225"/>
    </location>
    <ligand>
        <name>substrate</name>
    </ligand>
</feature>
<name>A0A5K7S4E8_9BACT</name>
<dbReference type="RefSeq" id="WP_318349426.1">
    <property type="nucleotide sequence ID" value="NZ_AP018694.1"/>
</dbReference>
<organism evidence="6 7">
    <name type="scientific">Aquipluma nitroreducens</name>
    <dbReference type="NCBI Taxonomy" id="2010828"/>
    <lineage>
        <taxon>Bacteria</taxon>
        <taxon>Pseudomonadati</taxon>
        <taxon>Bacteroidota</taxon>
        <taxon>Bacteroidia</taxon>
        <taxon>Marinilabiliales</taxon>
        <taxon>Prolixibacteraceae</taxon>
        <taxon>Aquipluma</taxon>
    </lineage>
</organism>
<dbReference type="Gene3D" id="3.30.540.10">
    <property type="entry name" value="Fructose-1,6-Bisphosphatase, subunit A, domain 1"/>
    <property type="match status" value="1"/>
</dbReference>
<dbReference type="PROSITE" id="PS00629">
    <property type="entry name" value="IMP_1"/>
    <property type="match status" value="1"/>
</dbReference>
<dbReference type="InterPro" id="IPR006240">
    <property type="entry name" value="CysQ"/>
</dbReference>
<dbReference type="InterPro" id="IPR050725">
    <property type="entry name" value="CysQ/Inositol_MonoPase"/>
</dbReference>
<dbReference type="InterPro" id="IPR020583">
    <property type="entry name" value="Inositol_monoP_metal-BS"/>
</dbReference>
<dbReference type="CDD" id="cd01638">
    <property type="entry name" value="CysQ"/>
    <property type="match status" value="1"/>
</dbReference>
<dbReference type="GO" id="GO:0050427">
    <property type="term" value="P:3'-phosphoadenosine 5'-phosphosulfate metabolic process"/>
    <property type="evidence" value="ECO:0007669"/>
    <property type="project" value="TreeGrafter"/>
</dbReference>
<dbReference type="EC" id="3.1.3.7" evidence="4"/>
<keyword evidence="7" id="KW-1185">Reference proteome</keyword>
<feature type="binding site" evidence="4">
    <location>
        <position position="225"/>
    </location>
    <ligand>
        <name>Mg(2+)</name>
        <dbReference type="ChEBI" id="CHEBI:18420"/>
        <label>2</label>
    </ligand>
</feature>
<keyword evidence="4" id="KW-0472">Membrane</keyword>
<feature type="binding site" evidence="5">
    <location>
        <position position="89"/>
    </location>
    <ligand>
        <name>Mg(2+)</name>
        <dbReference type="ChEBI" id="CHEBI:18420"/>
        <label>1</label>
        <note>catalytic</note>
    </ligand>
</feature>
<dbReference type="AlphaFoldDB" id="A0A5K7S4E8"/>
<feature type="binding site" evidence="5">
    <location>
        <position position="66"/>
    </location>
    <ligand>
        <name>Mg(2+)</name>
        <dbReference type="ChEBI" id="CHEBI:18420"/>
        <label>1</label>
        <note>catalytic</note>
    </ligand>
</feature>
<feature type="binding site" evidence="4">
    <location>
        <position position="86"/>
    </location>
    <ligand>
        <name>Mg(2+)</name>
        <dbReference type="ChEBI" id="CHEBI:18420"/>
        <label>2</label>
    </ligand>
</feature>
<feature type="binding site" evidence="4">
    <location>
        <position position="66"/>
    </location>
    <ligand>
        <name>substrate</name>
    </ligand>
</feature>
<evidence type="ECO:0000256" key="2">
    <source>
        <dbReference type="ARBA" id="ARBA00022723"/>
    </source>
</evidence>
<evidence type="ECO:0000256" key="4">
    <source>
        <dbReference type="HAMAP-Rule" id="MF_02095"/>
    </source>
</evidence>
<feature type="binding site" evidence="4">
    <location>
        <position position="88"/>
    </location>
    <ligand>
        <name>Mg(2+)</name>
        <dbReference type="ChEBI" id="CHEBI:18420"/>
        <label>1</label>
    </ligand>
</feature>
<feature type="binding site" evidence="4">
    <location>
        <begin position="88"/>
        <end position="91"/>
    </location>
    <ligand>
        <name>substrate</name>
    </ligand>
</feature>
<feature type="binding site" evidence="5">
    <location>
        <position position="88"/>
    </location>
    <ligand>
        <name>Mg(2+)</name>
        <dbReference type="ChEBI" id="CHEBI:18420"/>
        <label>1</label>
        <note>catalytic</note>
    </ligand>
</feature>
<proteinExistence type="inferred from homology"/>
<dbReference type="PANTHER" id="PTHR43028:SF5">
    <property type="entry name" value="3'(2'),5'-BISPHOSPHATE NUCLEOTIDASE 1"/>
    <property type="match status" value="1"/>
</dbReference>
<dbReference type="SUPFAM" id="SSF56655">
    <property type="entry name" value="Carbohydrate phosphatase"/>
    <property type="match status" value="1"/>
</dbReference>
<comment type="catalytic activity">
    <reaction evidence="1 4">
        <text>adenosine 3',5'-bisphosphate + H2O = AMP + phosphate</text>
        <dbReference type="Rhea" id="RHEA:10040"/>
        <dbReference type="ChEBI" id="CHEBI:15377"/>
        <dbReference type="ChEBI" id="CHEBI:43474"/>
        <dbReference type="ChEBI" id="CHEBI:58343"/>
        <dbReference type="ChEBI" id="CHEBI:456215"/>
        <dbReference type="EC" id="3.1.3.7"/>
    </reaction>
</comment>
<dbReference type="KEGG" id="anf:AQPE_0483"/>
<dbReference type="GO" id="GO:0005886">
    <property type="term" value="C:plasma membrane"/>
    <property type="evidence" value="ECO:0007669"/>
    <property type="project" value="UniProtKB-SubCell"/>
</dbReference>
<evidence type="ECO:0000256" key="3">
    <source>
        <dbReference type="ARBA" id="ARBA00022842"/>
    </source>
</evidence>
<dbReference type="GO" id="GO:0008441">
    <property type="term" value="F:3'(2'),5'-bisphosphate nucleotidase activity"/>
    <property type="evidence" value="ECO:0007669"/>
    <property type="project" value="UniProtKB-UniRule"/>
</dbReference>
<evidence type="ECO:0000256" key="1">
    <source>
        <dbReference type="ARBA" id="ARBA00001625"/>
    </source>
</evidence>
<feature type="binding site" evidence="4">
    <location>
        <position position="86"/>
    </location>
    <ligand>
        <name>Mg(2+)</name>
        <dbReference type="ChEBI" id="CHEBI:18420"/>
        <label>1</label>
    </ligand>
</feature>
<protein>
    <recommendedName>
        <fullName evidence="4">3'(2'),5'-bisphosphate nucleotidase CysQ</fullName>
        <ecNumber evidence="4">3.1.3.7</ecNumber>
    </recommendedName>
    <alternativeName>
        <fullName evidence="4">3'(2'),5-bisphosphonucleoside 3'(2')-phosphohydrolase</fullName>
    </alternativeName>
    <alternativeName>
        <fullName evidence="4">3'-phosphoadenosine 5'-phosphate phosphatase</fullName>
        <shortName evidence="4">PAP phosphatase</shortName>
    </alternativeName>
</protein>
<keyword evidence="2 4" id="KW-0479">Metal-binding</keyword>
<dbReference type="Proteomes" id="UP001193389">
    <property type="component" value="Chromosome"/>
</dbReference>
<accession>A0A5K7S4E8</accession>
<comment type="similarity">
    <text evidence="4">Belongs to the inositol monophosphatase superfamily. CysQ family.</text>
</comment>
<evidence type="ECO:0000313" key="6">
    <source>
        <dbReference type="EMBL" id="BBE16345.1"/>
    </source>
</evidence>
<feature type="binding site" evidence="5">
    <location>
        <position position="86"/>
    </location>
    <ligand>
        <name>Mg(2+)</name>
        <dbReference type="ChEBI" id="CHEBI:18420"/>
        <label>1</label>
        <note>catalytic</note>
    </ligand>
</feature>
<keyword evidence="4" id="KW-1003">Cell membrane</keyword>
<dbReference type="EMBL" id="AP018694">
    <property type="protein sequence ID" value="BBE16345.1"/>
    <property type="molecule type" value="Genomic_DNA"/>
</dbReference>
<gene>
    <name evidence="4" type="primary">cysQ</name>
    <name evidence="6" type="ORF">AQPE_0483</name>
</gene>
<dbReference type="Gene3D" id="3.40.190.80">
    <property type="match status" value="1"/>
</dbReference>
<dbReference type="NCBIfam" id="TIGR01331">
    <property type="entry name" value="bisphos_cysQ"/>
    <property type="match status" value="1"/>
</dbReference>
<comment type="function">
    <text evidence="4">Converts adenosine-3',5'-bisphosphate (PAP) to AMP.</text>
</comment>
<dbReference type="HAMAP" id="MF_02095">
    <property type="entry name" value="CysQ"/>
    <property type="match status" value="1"/>
</dbReference>
<comment type="subcellular location">
    <subcellularLocation>
        <location evidence="4">Cell membrane</location>
        <topology evidence="4">Peripheral membrane protein</topology>
        <orientation evidence="4">Cytoplasmic side</orientation>
    </subcellularLocation>
</comment>
<dbReference type="InterPro" id="IPR000760">
    <property type="entry name" value="Inositol_monophosphatase-like"/>
</dbReference>